<dbReference type="SUPFAM" id="SSF52540">
    <property type="entry name" value="P-loop containing nucleoside triphosphate hydrolases"/>
    <property type="match status" value="1"/>
</dbReference>
<dbReference type="InterPro" id="IPR027417">
    <property type="entry name" value="P-loop_NTPase"/>
</dbReference>
<dbReference type="KEGG" id="ans:ArsFIN_01820"/>
<feature type="domain" description="MoxR" evidence="1">
    <location>
        <begin position="6"/>
        <end position="55"/>
    </location>
</feature>
<dbReference type="Pfam" id="PF20030">
    <property type="entry name" value="bpMoxR"/>
    <property type="match status" value="1"/>
</dbReference>
<evidence type="ECO:0000259" key="1">
    <source>
        <dbReference type="Pfam" id="PF20030"/>
    </source>
</evidence>
<dbReference type="EMBL" id="CP038613">
    <property type="protein sequence ID" value="QBY41664.1"/>
    <property type="molecule type" value="Genomic_DNA"/>
</dbReference>
<dbReference type="Proteomes" id="UP000295134">
    <property type="component" value="Chromosome"/>
</dbReference>
<name>A0A4P7KVY0_9GAMM</name>
<evidence type="ECO:0000313" key="2">
    <source>
        <dbReference type="EMBL" id="QBY41664.1"/>
    </source>
</evidence>
<dbReference type="EC" id="3.6.3.-" evidence="2"/>
<dbReference type="PANTHER" id="PTHR32204:SF0">
    <property type="entry name" value="ATPASE RAVA"/>
    <property type="match status" value="1"/>
</dbReference>
<gene>
    <name evidence="2" type="primary">ravA_2</name>
    <name evidence="2" type="ORF">ArsFIN_01820</name>
</gene>
<reference evidence="2 3" key="1">
    <citation type="submission" date="2019-03" db="EMBL/GenBank/DDBJ databases">
        <title>Long-read sequencing reveals hyperdense prophage content in a complex bacterial symbiont genome.</title>
        <authorList>
            <person name="Frost C.L."/>
            <person name="Siozios S."/>
            <person name="Nadal-Jimenez P."/>
            <person name="Brockhurst M.A."/>
            <person name="King K.C."/>
            <person name="Darby A.C."/>
            <person name="Hurst G.D.D."/>
        </authorList>
    </citation>
    <scope>NUCLEOTIDE SEQUENCE [LARGE SCALE GENOMIC DNA]</scope>
    <source>
        <strain evidence="2 3">FIN</strain>
    </source>
</reference>
<evidence type="ECO:0000313" key="3">
    <source>
        <dbReference type="Proteomes" id="UP000295134"/>
    </source>
</evidence>
<accession>A0A4P7KVY0</accession>
<keyword evidence="2" id="KW-0378">Hydrolase</keyword>
<proteinExistence type="predicted"/>
<protein>
    <submittedName>
        <fullName evidence="2">ATPase RavA</fullName>
        <ecNumber evidence="2">3.6.3.-</ecNumber>
    </submittedName>
</protein>
<dbReference type="Gene3D" id="3.40.50.300">
    <property type="entry name" value="P-loop containing nucleotide triphosphate hydrolases"/>
    <property type="match status" value="1"/>
</dbReference>
<organism evidence="2 3">
    <name type="scientific">Arsenophonus nasoniae</name>
    <name type="common">son-killer infecting Nasonia vitripennis</name>
    <dbReference type="NCBI Taxonomy" id="638"/>
    <lineage>
        <taxon>Bacteria</taxon>
        <taxon>Pseudomonadati</taxon>
        <taxon>Pseudomonadota</taxon>
        <taxon>Gammaproteobacteria</taxon>
        <taxon>Enterobacterales</taxon>
        <taxon>Morganellaceae</taxon>
        <taxon>Arsenophonus</taxon>
    </lineage>
</organism>
<dbReference type="PANTHER" id="PTHR32204">
    <property type="entry name" value="ATPASE RAVA"/>
    <property type="match status" value="1"/>
</dbReference>
<dbReference type="GO" id="GO:0016787">
    <property type="term" value="F:hydrolase activity"/>
    <property type="evidence" value="ECO:0007669"/>
    <property type="project" value="UniProtKB-KW"/>
</dbReference>
<sequence>MQLAERIAQLSNYLEAGLYERQHTIRLCLLAALSGESVFLLGPPGIAKSMIARRIK</sequence>
<dbReference type="InterPro" id="IPR050513">
    <property type="entry name" value="RavA_ATPases"/>
</dbReference>
<dbReference type="InterPro" id="IPR045427">
    <property type="entry name" value="MoxR"/>
</dbReference>
<dbReference type="AlphaFoldDB" id="A0A4P7KVY0"/>